<dbReference type="HOGENOM" id="CLU_2230365_0_0_2"/>
<dbReference type="InterPro" id="IPR010920">
    <property type="entry name" value="LSM_dom_sf"/>
</dbReference>
<dbReference type="KEGG" id="mev:Metev_0717"/>
<evidence type="ECO:0000313" key="1">
    <source>
        <dbReference type="EMBL" id="ADI73618.1"/>
    </source>
</evidence>
<dbReference type="AlphaFoldDB" id="D7E6Z4"/>
<gene>
    <name evidence="1" type="ordered locus">Metev_0717</name>
</gene>
<keyword evidence="2" id="KW-1185">Reference proteome</keyword>
<evidence type="ECO:0008006" key="3">
    <source>
        <dbReference type="Google" id="ProtNLM"/>
    </source>
</evidence>
<dbReference type="Proteomes" id="UP000000391">
    <property type="component" value="Chromosome"/>
</dbReference>
<dbReference type="GeneID" id="9346338"/>
<protein>
    <recommendedName>
        <fullName evidence="3">LSM domain-containing protein</fullName>
    </recommendedName>
</protein>
<sequence length="105" mass="12105">MTQNISDDFCESLTNFLGNYIRVITDNAHYRGYCEKVDYSYTNILLKDAVQKTVNGWKHISNLVMIRGESIESIYIEKAYPFDDDEDLILSIEKGEVVHESDSES</sequence>
<dbReference type="SUPFAM" id="SSF50182">
    <property type="entry name" value="Sm-like ribonucleoproteins"/>
    <property type="match status" value="1"/>
</dbReference>
<accession>D7E6Z4</accession>
<dbReference type="EMBL" id="CP002069">
    <property type="protein sequence ID" value="ADI73618.1"/>
    <property type="molecule type" value="Genomic_DNA"/>
</dbReference>
<organism evidence="1 2">
    <name type="scientific">Methanohalobium evestigatum (strain ATCC BAA-1072 / DSM 3721 / NBRC 107634 / OCM 161 / Z-7303)</name>
    <dbReference type="NCBI Taxonomy" id="644295"/>
    <lineage>
        <taxon>Archaea</taxon>
        <taxon>Methanobacteriati</taxon>
        <taxon>Methanobacteriota</taxon>
        <taxon>Stenosarchaea group</taxon>
        <taxon>Methanomicrobia</taxon>
        <taxon>Methanosarcinales</taxon>
        <taxon>Methanosarcinaceae</taxon>
        <taxon>Methanohalobium</taxon>
    </lineage>
</organism>
<reference evidence="1 2" key="1">
    <citation type="submission" date="2010-06" db="EMBL/GenBank/DDBJ databases">
        <title>Complete sequence chromosome of Methanohalobium evestigatum Z-7303.</title>
        <authorList>
            <consortium name="US DOE Joint Genome Institute"/>
            <person name="Lucas S."/>
            <person name="Copeland A."/>
            <person name="Lapidus A."/>
            <person name="Cheng J.-F."/>
            <person name="Bruce D."/>
            <person name="Goodwin L."/>
            <person name="Pitluck S."/>
            <person name="Saunders E."/>
            <person name="Detter J.C."/>
            <person name="Han C."/>
            <person name="Tapia R."/>
            <person name="Land M."/>
            <person name="Hauser L."/>
            <person name="Kyrpides N."/>
            <person name="Mikhailova N."/>
            <person name="Sieprawska-Lupa M."/>
            <person name="Whitman W.B."/>
            <person name="Anderson I."/>
            <person name="Woyke T."/>
        </authorList>
    </citation>
    <scope>NUCLEOTIDE SEQUENCE [LARGE SCALE GENOMIC DNA]</scope>
    <source>
        <strain evidence="2">ATCC BAA-1072 / DSM 3721 / NBRC 107634 / OCM 161 / Z-7303</strain>
    </source>
</reference>
<proteinExistence type="predicted"/>
<dbReference type="RefSeq" id="WP_013194186.1">
    <property type="nucleotide sequence ID" value="NC_014253.1"/>
</dbReference>
<name>D7E6Z4_METEZ</name>
<dbReference type="STRING" id="644295.Metev_0717"/>
<dbReference type="OrthoDB" id="125113at2157"/>
<evidence type="ECO:0000313" key="2">
    <source>
        <dbReference type="Proteomes" id="UP000000391"/>
    </source>
</evidence>
<dbReference type="Gene3D" id="2.30.30.100">
    <property type="match status" value="1"/>
</dbReference>